<keyword evidence="4" id="KW-1185">Reference proteome</keyword>
<sequence>GFFCLVFMLLFECLCLWGGLCLFLYVWLNVCVYVYIFCLYVCFCLFFRGCLFVCFMITFMFPSSLCFLKFLFQLSSLYIRGTGKFYFNEKERRQFSQFSPSSTSSDRGTKGHNRKRKYCPTFSAKRRRRIEIIFTRKLQVFLRNKHSLYLYLPWSNLFYIKSAQSTILLHQRLRRQGTVS</sequence>
<dbReference type="Proteomes" id="UP001195483">
    <property type="component" value="Unassembled WGS sequence"/>
</dbReference>
<name>A0AAE0VY10_9BIVA</name>
<organism evidence="3 4">
    <name type="scientific">Potamilus streckersoni</name>
    <dbReference type="NCBI Taxonomy" id="2493646"/>
    <lineage>
        <taxon>Eukaryota</taxon>
        <taxon>Metazoa</taxon>
        <taxon>Spiralia</taxon>
        <taxon>Lophotrochozoa</taxon>
        <taxon>Mollusca</taxon>
        <taxon>Bivalvia</taxon>
        <taxon>Autobranchia</taxon>
        <taxon>Heteroconchia</taxon>
        <taxon>Palaeoheterodonta</taxon>
        <taxon>Unionida</taxon>
        <taxon>Unionoidea</taxon>
        <taxon>Unionidae</taxon>
        <taxon>Ambleminae</taxon>
        <taxon>Lampsilini</taxon>
        <taxon>Potamilus</taxon>
    </lineage>
</organism>
<keyword evidence="2" id="KW-1133">Transmembrane helix</keyword>
<feature type="non-terminal residue" evidence="3">
    <location>
        <position position="1"/>
    </location>
</feature>
<reference evidence="3" key="1">
    <citation type="journal article" date="2021" name="Genome Biol. Evol.">
        <title>A High-Quality Reference Genome for a Parasitic Bivalve with Doubly Uniparental Inheritance (Bivalvia: Unionida).</title>
        <authorList>
            <person name="Smith C.H."/>
        </authorList>
    </citation>
    <scope>NUCLEOTIDE SEQUENCE</scope>
    <source>
        <strain evidence="3">CHS0354</strain>
    </source>
</reference>
<feature type="transmembrane region" description="Helical" evidence="2">
    <location>
        <begin position="6"/>
        <end position="27"/>
    </location>
</feature>
<protein>
    <submittedName>
        <fullName evidence="3">Uncharacterized protein</fullName>
    </submittedName>
</protein>
<proteinExistence type="predicted"/>
<keyword evidence="2" id="KW-0812">Transmembrane</keyword>
<gene>
    <name evidence="3" type="ORF">CHS0354_018275</name>
</gene>
<evidence type="ECO:0000256" key="2">
    <source>
        <dbReference type="SAM" id="Phobius"/>
    </source>
</evidence>
<feature type="transmembrane region" description="Helical" evidence="2">
    <location>
        <begin position="34"/>
        <end position="61"/>
    </location>
</feature>
<feature type="region of interest" description="Disordered" evidence="1">
    <location>
        <begin position="97"/>
        <end position="116"/>
    </location>
</feature>
<dbReference type="AlphaFoldDB" id="A0AAE0VY10"/>
<evidence type="ECO:0000313" key="3">
    <source>
        <dbReference type="EMBL" id="KAK3593145.1"/>
    </source>
</evidence>
<dbReference type="EMBL" id="JAEAOA010001131">
    <property type="protein sequence ID" value="KAK3593145.1"/>
    <property type="molecule type" value="Genomic_DNA"/>
</dbReference>
<keyword evidence="2" id="KW-0472">Membrane</keyword>
<evidence type="ECO:0000256" key="1">
    <source>
        <dbReference type="SAM" id="MobiDB-lite"/>
    </source>
</evidence>
<reference evidence="3" key="3">
    <citation type="submission" date="2023-05" db="EMBL/GenBank/DDBJ databases">
        <authorList>
            <person name="Smith C.H."/>
        </authorList>
    </citation>
    <scope>NUCLEOTIDE SEQUENCE</scope>
    <source>
        <strain evidence="3">CHS0354</strain>
        <tissue evidence="3">Mantle</tissue>
    </source>
</reference>
<reference evidence="3" key="2">
    <citation type="journal article" date="2021" name="Genome Biol. Evol.">
        <title>Developing a high-quality reference genome for a parasitic bivalve with doubly uniparental inheritance (Bivalvia: Unionida).</title>
        <authorList>
            <person name="Smith C.H."/>
        </authorList>
    </citation>
    <scope>NUCLEOTIDE SEQUENCE</scope>
    <source>
        <strain evidence="3">CHS0354</strain>
        <tissue evidence="3">Mantle</tissue>
    </source>
</reference>
<accession>A0AAE0VY10</accession>
<evidence type="ECO:0000313" key="4">
    <source>
        <dbReference type="Proteomes" id="UP001195483"/>
    </source>
</evidence>
<comment type="caution">
    <text evidence="3">The sequence shown here is derived from an EMBL/GenBank/DDBJ whole genome shotgun (WGS) entry which is preliminary data.</text>
</comment>